<dbReference type="HOGENOM" id="CLU_189569_0_0_1"/>
<evidence type="ECO:0000313" key="3">
    <source>
        <dbReference type="Proteomes" id="UP000027222"/>
    </source>
</evidence>
<keyword evidence="1" id="KW-0732">Signal</keyword>
<feature type="signal peptide" evidence="1">
    <location>
        <begin position="1"/>
        <end position="21"/>
    </location>
</feature>
<gene>
    <name evidence="2" type="ORF">GALMADRAFT_251054</name>
</gene>
<name>A0A067T570_GALM3</name>
<reference evidence="3" key="1">
    <citation type="journal article" date="2014" name="Proc. Natl. Acad. Sci. U.S.A.">
        <title>Extensive sampling of basidiomycete genomes demonstrates inadequacy of the white-rot/brown-rot paradigm for wood decay fungi.</title>
        <authorList>
            <person name="Riley R."/>
            <person name="Salamov A.A."/>
            <person name="Brown D.W."/>
            <person name="Nagy L.G."/>
            <person name="Floudas D."/>
            <person name="Held B.W."/>
            <person name="Levasseur A."/>
            <person name="Lombard V."/>
            <person name="Morin E."/>
            <person name="Otillar R."/>
            <person name="Lindquist E.A."/>
            <person name="Sun H."/>
            <person name="LaButti K.M."/>
            <person name="Schmutz J."/>
            <person name="Jabbour D."/>
            <person name="Luo H."/>
            <person name="Baker S.E."/>
            <person name="Pisabarro A.G."/>
            <person name="Walton J.D."/>
            <person name="Blanchette R.A."/>
            <person name="Henrissat B."/>
            <person name="Martin F."/>
            <person name="Cullen D."/>
            <person name="Hibbett D.S."/>
            <person name="Grigoriev I.V."/>
        </authorList>
    </citation>
    <scope>NUCLEOTIDE SEQUENCE [LARGE SCALE GENOMIC DNA]</scope>
    <source>
        <strain evidence="3">CBS 339.88</strain>
    </source>
</reference>
<feature type="non-terminal residue" evidence="2">
    <location>
        <position position="96"/>
    </location>
</feature>
<sequence length="96" mass="11152">MQLLTWFFLLWPLATFYYHLGHSPGLQGIWLCQKILSTDVITSESSIPPKNLIFEFWPDSEFETIQKAVPFKTILAFDISDTTSIEFDIFGIEFEV</sequence>
<evidence type="ECO:0000313" key="2">
    <source>
        <dbReference type="EMBL" id="KDR74173.1"/>
    </source>
</evidence>
<organism evidence="2 3">
    <name type="scientific">Galerina marginata (strain CBS 339.88)</name>
    <dbReference type="NCBI Taxonomy" id="685588"/>
    <lineage>
        <taxon>Eukaryota</taxon>
        <taxon>Fungi</taxon>
        <taxon>Dikarya</taxon>
        <taxon>Basidiomycota</taxon>
        <taxon>Agaricomycotina</taxon>
        <taxon>Agaricomycetes</taxon>
        <taxon>Agaricomycetidae</taxon>
        <taxon>Agaricales</taxon>
        <taxon>Agaricineae</taxon>
        <taxon>Strophariaceae</taxon>
        <taxon>Galerina</taxon>
    </lineage>
</organism>
<evidence type="ECO:0000256" key="1">
    <source>
        <dbReference type="SAM" id="SignalP"/>
    </source>
</evidence>
<protein>
    <submittedName>
        <fullName evidence="2">Uncharacterized protein</fullName>
    </submittedName>
</protein>
<dbReference type="Proteomes" id="UP000027222">
    <property type="component" value="Unassembled WGS sequence"/>
</dbReference>
<feature type="chain" id="PRO_5001648893" evidence="1">
    <location>
        <begin position="22"/>
        <end position="96"/>
    </location>
</feature>
<dbReference type="EMBL" id="KL142384">
    <property type="protein sequence ID" value="KDR74173.1"/>
    <property type="molecule type" value="Genomic_DNA"/>
</dbReference>
<dbReference type="AlphaFoldDB" id="A0A067T570"/>
<keyword evidence="3" id="KW-1185">Reference proteome</keyword>
<accession>A0A067T570</accession>
<proteinExistence type="predicted"/>